<dbReference type="AlphaFoldDB" id="A0A2V4E211"/>
<reference evidence="2 3" key="1">
    <citation type="submission" date="2018-05" db="EMBL/GenBank/DDBJ databases">
        <title>Reference genomes for bee gut microbiota database.</title>
        <authorList>
            <person name="Ellegaard K.M."/>
        </authorList>
    </citation>
    <scope>NUCLEOTIDE SEQUENCE [LARGE SCALE GENOMIC DNA]</scope>
    <source>
        <strain evidence="2 3">ESL0177</strain>
    </source>
</reference>
<sequence length="834" mass="95373">MLIYCKDPNGLTGNERYDLNTSLSLFQNIKNHLPKSLNHQTIDIYLNGEKIDPLTFDLSRTATVFDKIVIVNRQQASTVVAIVVAVVAAVVAYALTPKPKVPNNSGEQKDSTNNKLTGQTNIARLYQAKPDIYGCVRSYPDIVNPAGSEYINNVKYIEHLFCVGVGYYEFDKFKYDQTLLDKIAGTAYTVYHPGDIIPVVRYQFPSAEVDGQELVPPNLSNEVLFEKAYKNLVGLKLKDDTVTMTLNSEDNVDYLFNLPKPVEIHFIVRATITTRSEKTYRGNVVYRATLMSTTIENNQPVLIANNVHRLRFEPKNGLIRKFTVDKTYVTVQHTGGVYTDAFILPEAGTEIWTDLVFQRGLKGDVLCQFVWWVIDDFGNEVPGTRETTLWGEWLDTYEPQSITVKIKPSRGKNKYALIIGRLNNGKSDLSDQVKVENVYIVDFDYNYRVKDTLIYVRTRATSQATSLKELKFNVEATRKTISYNRNTKQIDYTLKPSRSFADAVLHQFVAVFGRDPNELDLDSLYAIDEKLKSFNERLGYFDFSFDDIDVSLGQRIETICNAARVYVYRDGQKWRFARNEEKLRPVAMFNSLNLVKSDTGGTVQKKSSLPSTFDGVQVEYIDSSKDRPKGTDKKAYIDLRIVNNQIIKGCAFRPNKLQLSGCRNYEQAMNRAQLEIRRLIYERTLIEDEVINDANLVDKGDLVLWSDTYDETIVSGEIIRIENKTFYVDQELTLDPNKMYRVAITNKGGYPSNWINITSHNKNSFVADYADAYVANNIDIQCGSIFIITEIISEEPTEFILTKKQFNNGVYHVNLTNYDSRIYEYDRENGYFTE</sequence>
<evidence type="ECO:0000313" key="3">
    <source>
        <dbReference type="Proteomes" id="UP000247483"/>
    </source>
</evidence>
<keyword evidence="1" id="KW-1133">Transmembrane helix</keyword>
<comment type="caution">
    <text evidence="2">The sequence shown here is derived from an EMBL/GenBank/DDBJ whole genome shotgun (WGS) entry which is preliminary data.</text>
</comment>
<dbReference type="Proteomes" id="UP000247483">
    <property type="component" value="Unassembled WGS sequence"/>
</dbReference>
<gene>
    <name evidence="2" type="ORF">DKK79_08165</name>
</gene>
<keyword evidence="1" id="KW-0472">Membrane</keyword>
<protein>
    <recommendedName>
        <fullName evidence="4">Tip attachment protein J domain-containing protein</fullName>
    </recommendedName>
</protein>
<feature type="transmembrane region" description="Helical" evidence="1">
    <location>
        <begin position="76"/>
        <end position="95"/>
    </location>
</feature>
<proteinExistence type="predicted"/>
<evidence type="ECO:0000313" key="2">
    <source>
        <dbReference type="EMBL" id="PXZ04324.1"/>
    </source>
</evidence>
<dbReference type="EMBL" id="QGLP01000005">
    <property type="protein sequence ID" value="PXZ04324.1"/>
    <property type="molecule type" value="Genomic_DNA"/>
</dbReference>
<dbReference type="NCBIfam" id="NF040662">
    <property type="entry name" value="attach_TipJ_rel"/>
    <property type="match status" value="1"/>
</dbReference>
<evidence type="ECO:0000256" key="1">
    <source>
        <dbReference type="SAM" id="Phobius"/>
    </source>
</evidence>
<accession>A0A2V4E211</accession>
<evidence type="ECO:0008006" key="4">
    <source>
        <dbReference type="Google" id="ProtNLM"/>
    </source>
</evidence>
<dbReference type="RefSeq" id="WP_110423641.1">
    <property type="nucleotide sequence ID" value="NZ_QGLP01000005.1"/>
</dbReference>
<keyword evidence="1" id="KW-0812">Transmembrane</keyword>
<organism evidence="2 3">
    <name type="scientific">Gilliamella apicola</name>
    <dbReference type="NCBI Taxonomy" id="1196095"/>
    <lineage>
        <taxon>Bacteria</taxon>
        <taxon>Pseudomonadati</taxon>
        <taxon>Pseudomonadota</taxon>
        <taxon>Gammaproteobacteria</taxon>
        <taxon>Orbales</taxon>
        <taxon>Orbaceae</taxon>
        <taxon>Gilliamella</taxon>
    </lineage>
</organism>
<name>A0A2V4E211_9GAMM</name>